<name>A0A7S1BDG0_9STRA</name>
<protein>
    <submittedName>
        <fullName evidence="1">Uncharacterized protein</fullName>
    </submittedName>
</protein>
<organism evidence="1">
    <name type="scientific">Corethron hystrix</name>
    <dbReference type="NCBI Taxonomy" id="216773"/>
    <lineage>
        <taxon>Eukaryota</taxon>
        <taxon>Sar</taxon>
        <taxon>Stramenopiles</taxon>
        <taxon>Ochrophyta</taxon>
        <taxon>Bacillariophyta</taxon>
        <taxon>Coscinodiscophyceae</taxon>
        <taxon>Corethrophycidae</taxon>
        <taxon>Corethrales</taxon>
        <taxon>Corethraceae</taxon>
        <taxon>Corethron</taxon>
    </lineage>
</organism>
<evidence type="ECO:0000313" key="1">
    <source>
        <dbReference type="EMBL" id="CAD8882505.1"/>
    </source>
</evidence>
<gene>
    <name evidence="1" type="ORF">CHYS00102_LOCUS9694</name>
</gene>
<proteinExistence type="predicted"/>
<sequence>MMTRLVQLLKSYSFLREKLIVFPTEKTEIGNKILFTESYISQSDNQDLVLSQEECQQSLDAFPIVLKSQSSLETMPPERDKFEGNRNEICNIEQPIALKSQSSVETISTERDKFDRNCNEIYNIEKPIELKSQSSVETMSPERDKFDRNRNEIYNIEKTANDHGSYASSQTESIHDAIYSASTSTIKGICSLTNLDINSPDQRPTKITPQPSDVLFDHVRRRSHTGNEILIGLVEWYKIVTHFSKSNVKCVKVDAVASIMQSIKTRAFPPQIEGEISTLWSYENPIRFLSHEENGGSWYELDPDDVEARILLLMNGYEKECYDETSDKAWKKSRKLSAVKAEDFSNLELASMYHDHLLDRYAKLFKGDASPNDIPWISNETSTATDSFSSYESYDYSRESRSSQVSLLAESWMDDGSTSSLRMDNPFYTARSNRRISAGSKGKVCNARECDILFDSVHRLNSHPGNVALHSLIEWERSRMNELRGKGDYAAAANQVMKMIVSQRFPKRLRPLMKLVWSKNRDPKYLYQDDTMMEWNELDRNDIKIRIYFLLLGGNVERVYGFGSVAHLGIEFDNEIEQETPEKPDGGLTSMIETFLFSAESFADYVPIVLTR</sequence>
<accession>A0A7S1BDG0</accession>
<dbReference type="EMBL" id="HBFR01013358">
    <property type="protein sequence ID" value="CAD8882505.1"/>
    <property type="molecule type" value="Transcribed_RNA"/>
</dbReference>
<reference evidence="1" key="1">
    <citation type="submission" date="2021-01" db="EMBL/GenBank/DDBJ databases">
        <authorList>
            <person name="Corre E."/>
            <person name="Pelletier E."/>
            <person name="Niang G."/>
            <person name="Scheremetjew M."/>
            <person name="Finn R."/>
            <person name="Kale V."/>
            <person name="Holt S."/>
            <person name="Cochrane G."/>
            <person name="Meng A."/>
            <person name="Brown T."/>
            <person name="Cohen L."/>
        </authorList>
    </citation>
    <scope>NUCLEOTIDE SEQUENCE</scope>
    <source>
        <strain evidence="1">308</strain>
    </source>
</reference>
<dbReference type="AlphaFoldDB" id="A0A7S1BDG0"/>